<feature type="chain" id="PRO_5040953918" evidence="1">
    <location>
        <begin position="27"/>
        <end position="226"/>
    </location>
</feature>
<dbReference type="RefSeq" id="WP_268151360.1">
    <property type="nucleotide sequence ID" value="NZ_JAPPUW010000011.1"/>
</dbReference>
<dbReference type="Proteomes" id="UP001152766">
    <property type="component" value="Unassembled WGS sequence"/>
</dbReference>
<protein>
    <submittedName>
        <fullName evidence="2">Uncharacterized protein</fullName>
    </submittedName>
</protein>
<keyword evidence="1" id="KW-0732">Signal</keyword>
<feature type="signal peptide" evidence="1">
    <location>
        <begin position="1"/>
        <end position="26"/>
    </location>
</feature>
<keyword evidence="3" id="KW-1185">Reference proteome</keyword>
<evidence type="ECO:0000313" key="3">
    <source>
        <dbReference type="Proteomes" id="UP001152766"/>
    </source>
</evidence>
<proteinExistence type="predicted"/>
<dbReference type="AlphaFoldDB" id="A0A9X4R3T9"/>
<comment type="caution">
    <text evidence="2">The sequence shown here is derived from an EMBL/GenBank/DDBJ whole genome shotgun (WGS) entry which is preliminary data.</text>
</comment>
<evidence type="ECO:0000313" key="2">
    <source>
        <dbReference type="EMBL" id="MDG0861701.1"/>
    </source>
</evidence>
<reference evidence="2" key="1">
    <citation type="submission" date="2019-02" db="EMBL/GenBank/DDBJ databases">
        <title>Draft genome of the type strain Pelomonas aquatica CCUG 52575T.</title>
        <authorList>
            <person name="Gomila M."/>
            <person name="Lalucat J."/>
        </authorList>
    </citation>
    <scope>NUCLEOTIDE SEQUENCE</scope>
    <source>
        <strain evidence="2">CCUG 52575</strain>
    </source>
</reference>
<gene>
    <name evidence="2" type="ORF">EXJ73_04335</name>
</gene>
<dbReference type="EMBL" id="SGUG01000005">
    <property type="protein sequence ID" value="MDG0861701.1"/>
    <property type="molecule type" value="Genomic_DNA"/>
</dbReference>
<sequence>MHKRRGTWRAAVQGALALLTCAVAQAQTSDADLRACLKWPPRERIGIHAEMAPERGPDLGVGNTVLEMDFTAPGTEPQIRVLYNSVNRTTREAVVDYARQYRLPCLADGRDFKHRQVFNFNWTERAQPQFLRSASLQSLLAAMKNLQARPVAFDLDAMGCPFRLTWRLGQPAFANEVIEQGARNAARAPLIEWLGELVMDVKRLDFEYLLNTPITVDVPCGTIKLD</sequence>
<name>A0A9X4R3T9_9BURK</name>
<organism evidence="2 3">
    <name type="scientific">Pelomonas aquatica</name>
    <dbReference type="NCBI Taxonomy" id="431058"/>
    <lineage>
        <taxon>Bacteria</taxon>
        <taxon>Pseudomonadati</taxon>
        <taxon>Pseudomonadota</taxon>
        <taxon>Betaproteobacteria</taxon>
        <taxon>Burkholderiales</taxon>
        <taxon>Sphaerotilaceae</taxon>
        <taxon>Roseateles</taxon>
    </lineage>
</organism>
<accession>A0A9X4R3T9</accession>
<evidence type="ECO:0000256" key="1">
    <source>
        <dbReference type="SAM" id="SignalP"/>
    </source>
</evidence>